<dbReference type="InterPro" id="IPR029032">
    <property type="entry name" value="AhpD-like"/>
</dbReference>
<accession>L7VXX2</accession>
<reference evidence="1" key="1">
    <citation type="submission" date="2012-09" db="EMBL/GenBank/DDBJ databases">
        <title>Metagenomic Characterization of a Microbial Community in Wastewater Detects High Levels of Antibiotic Resistance.</title>
        <authorList>
            <person name="Abrams M."/>
            <person name="Caldwell A."/>
            <person name="Vandaei E."/>
            <person name="Lee W."/>
            <person name="Perrott J."/>
            <person name="Khan S.Y."/>
            <person name="Ta J."/>
            <person name="Romero D."/>
            <person name="Nguyen V."/>
            <person name="Pourmand N."/>
            <person name="Ouverney C.C."/>
        </authorList>
    </citation>
    <scope>NUCLEOTIDE SEQUENCE</scope>
</reference>
<evidence type="ECO:0008006" key="2">
    <source>
        <dbReference type="Google" id="ProtNLM"/>
    </source>
</evidence>
<dbReference type="AlphaFoldDB" id="L7VXX2"/>
<protein>
    <recommendedName>
        <fullName evidence="2">Carboxymuconolactone decarboxylase-like domain-containing protein</fullName>
    </recommendedName>
</protein>
<name>L7VXX2_9BACT</name>
<evidence type="ECO:0000313" key="1">
    <source>
        <dbReference type="EMBL" id="AGC71010.1"/>
    </source>
</evidence>
<dbReference type="EMBL" id="JX649859">
    <property type="protein sequence ID" value="AGC71010.1"/>
    <property type="molecule type" value="Genomic_DNA"/>
</dbReference>
<organism evidence="1">
    <name type="scientific">uncultured bacterium A1Q1_fos_2107</name>
    <dbReference type="NCBI Taxonomy" id="1256562"/>
    <lineage>
        <taxon>Bacteria</taxon>
        <taxon>environmental samples</taxon>
    </lineage>
</organism>
<dbReference type="Gene3D" id="1.20.1290.10">
    <property type="entry name" value="AhpD-like"/>
    <property type="match status" value="1"/>
</dbReference>
<dbReference type="SUPFAM" id="SSF69118">
    <property type="entry name" value="AhpD-like"/>
    <property type="match status" value="1"/>
</dbReference>
<proteinExistence type="predicted"/>
<sequence>MFLEIPEGQHPIFHVWGDMVPGIGPAASRFSQKVYEDTTLELETFEAARLRMAQINGCLFCKDWRTERDGQTVGDDFPGFVEDWAGDGGAHLSARARIAAEYAERFALDHHGIDDAAWARFRAEFADAELVELTMCLGSWLAFGRLNHLFGLDSACQLPTMEEREAVTKAPGA</sequence>